<dbReference type="RefSeq" id="WP_163289031.1">
    <property type="nucleotide sequence ID" value="NZ_JAAGWY010000001.1"/>
</dbReference>
<name>A0A6L9XTE4_9MICO</name>
<dbReference type="EMBL" id="JAAGWY010000001">
    <property type="protein sequence ID" value="NEN04682.1"/>
    <property type="molecule type" value="Genomic_DNA"/>
</dbReference>
<evidence type="ECO:0000259" key="3">
    <source>
        <dbReference type="Pfam" id="PF16859"/>
    </source>
</evidence>
<keyword evidence="2" id="KW-0804">Transcription</keyword>
<keyword evidence="5" id="KW-1185">Reference proteome</keyword>
<proteinExistence type="predicted"/>
<dbReference type="AlphaFoldDB" id="A0A6L9XTE4"/>
<gene>
    <name evidence="4" type="ORF">G3T36_02250</name>
</gene>
<dbReference type="Proteomes" id="UP000474967">
    <property type="component" value="Unassembled WGS sequence"/>
</dbReference>
<accession>A0A6L9XTE4</accession>
<sequence>MHEIVQDGAKSGELKPETDVDLLHELLFGPLYHRLLFTGGDLEESLEERIVDCVLPAFLLTS</sequence>
<dbReference type="InterPro" id="IPR036271">
    <property type="entry name" value="Tet_transcr_reg_TetR-rel_C_sf"/>
</dbReference>
<organism evidence="4 5">
    <name type="scientific">Leifsonia tongyongensis</name>
    <dbReference type="NCBI Taxonomy" id="1268043"/>
    <lineage>
        <taxon>Bacteria</taxon>
        <taxon>Bacillati</taxon>
        <taxon>Actinomycetota</taxon>
        <taxon>Actinomycetes</taxon>
        <taxon>Micrococcales</taxon>
        <taxon>Microbacteriaceae</taxon>
        <taxon>Leifsonia</taxon>
    </lineage>
</organism>
<feature type="domain" description="Tetracyclin repressor-like C-terminal" evidence="3">
    <location>
        <begin position="2"/>
        <end position="54"/>
    </location>
</feature>
<reference evidence="4 5" key="1">
    <citation type="journal article" date="2014" name="J. Microbiol.">
        <title>Diaminobutyricibacter tongyongensis gen. nov., sp. nov. and Homoserinibacter gongjuensis gen. nov., sp. nov. belong to the family Microbacteriaceae.</title>
        <authorList>
            <person name="Kim S.J."/>
            <person name="Ahn J.H."/>
            <person name="Weon H.Y."/>
            <person name="Hamada M."/>
            <person name="Suzuki K."/>
            <person name="Kwon S.W."/>
        </authorList>
    </citation>
    <scope>NUCLEOTIDE SEQUENCE [LARGE SCALE GENOMIC DNA]</scope>
    <source>
        <strain evidence="4 5">NBRC 108724</strain>
    </source>
</reference>
<evidence type="ECO:0000313" key="4">
    <source>
        <dbReference type="EMBL" id="NEN04682.1"/>
    </source>
</evidence>
<dbReference type="Gene3D" id="1.10.357.10">
    <property type="entry name" value="Tetracycline Repressor, domain 2"/>
    <property type="match status" value="1"/>
</dbReference>
<protein>
    <recommendedName>
        <fullName evidence="3">Tetracyclin repressor-like C-terminal domain-containing protein</fullName>
    </recommendedName>
</protein>
<evidence type="ECO:0000256" key="1">
    <source>
        <dbReference type="ARBA" id="ARBA00023015"/>
    </source>
</evidence>
<evidence type="ECO:0000256" key="2">
    <source>
        <dbReference type="ARBA" id="ARBA00023163"/>
    </source>
</evidence>
<keyword evidence="1" id="KW-0805">Transcription regulation</keyword>
<dbReference type="SUPFAM" id="SSF48498">
    <property type="entry name" value="Tetracyclin repressor-like, C-terminal domain"/>
    <property type="match status" value="1"/>
</dbReference>
<dbReference type="InterPro" id="IPR011075">
    <property type="entry name" value="TetR_C"/>
</dbReference>
<comment type="caution">
    <text evidence="4">The sequence shown here is derived from an EMBL/GenBank/DDBJ whole genome shotgun (WGS) entry which is preliminary data.</text>
</comment>
<dbReference type="Pfam" id="PF16859">
    <property type="entry name" value="TetR_C_11"/>
    <property type="match status" value="1"/>
</dbReference>
<evidence type="ECO:0000313" key="5">
    <source>
        <dbReference type="Proteomes" id="UP000474967"/>
    </source>
</evidence>